<evidence type="ECO:0000256" key="3">
    <source>
        <dbReference type="ARBA" id="ARBA00022475"/>
    </source>
</evidence>
<feature type="transmembrane region" description="Helical" evidence="8">
    <location>
        <begin position="144"/>
        <end position="164"/>
    </location>
</feature>
<evidence type="ECO:0000256" key="4">
    <source>
        <dbReference type="ARBA" id="ARBA00022519"/>
    </source>
</evidence>
<dbReference type="PANTHER" id="PTHR43357">
    <property type="entry name" value="INNER MEMBRANE ABC TRANSPORTER PERMEASE PROTEIN YDCV"/>
    <property type="match status" value="1"/>
</dbReference>
<protein>
    <submittedName>
        <fullName evidence="11">ABC transporter permease</fullName>
    </submittedName>
</protein>
<dbReference type="RefSeq" id="WP_234751638.1">
    <property type="nucleotide sequence ID" value="NZ_BAAAWN010000001.1"/>
</dbReference>
<evidence type="ECO:0000256" key="7">
    <source>
        <dbReference type="ARBA" id="ARBA00023136"/>
    </source>
</evidence>
<keyword evidence="4" id="KW-0997">Cell inner membrane</keyword>
<feature type="transmembrane region" description="Helical" evidence="8">
    <location>
        <begin position="436"/>
        <end position="455"/>
    </location>
</feature>
<evidence type="ECO:0000259" key="10">
    <source>
        <dbReference type="PROSITE" id="PS50928"/>
    </source>
</evidence>
<evidence type="ECO:0000313" key="12">
    <source>
        <dbReference type="Proteomes" id="UP001589702"/>
    </source>
</evidence>
<organism evidence="11 12">
    <name type="scientific">Arthrobacter ramosus</name>
    <dbReference type="NCBI Taxonomy" id="1672"/>
    <lineage>
        <taxon>Bacteria</taxon>
        <taxon>Bacillati</taxon>
        <taxon>Actinomycetota</taxon>
        <taxon>Actinomycetes</taxon>
        <taxon>Micrococcales</taxon>
        <taxon>Micrococcaceae</taxon>
        <taxon>Arthrobacter</taxon>
    </lineage>
</organism>
<dbReference type="InterPro" id="IPR000515">
    <property type="entry name" value="MetI-like"/>
</dbReference>
<keyword evidence="5 8" id="KW-0812">Transmembrane</keyword>
<sequence length="612" mass="63842">MTEQLRQPVPPFKAGPGAVPVAGTGVPGLASAGSSRRWRSPEGRKTWSVRFSPVLAFWLAIVMVLILPIGAFLLAAFSPRLLGQGDEWFTLSAFSAAFKGTLLQALADSTALGLVAAAVAVGVSLALAWLVVRTDAPGRKIWTGAVFALLLTPSYLLSMGWQRLLEPSGVLAVAGIDCSWARDIYYGPVGIALILSIKGIPFGFLAISAAMRGLGSEFDDAVRVHGGTFIDSLRVTVSLLGPAVWAALAIVFAESVSDYGVASTLSSTSHFPVATYAIFDAVEAFPVRFPVAAAVSWMLLGLIAVALLLQSMALKGRSYRVLGGRSRSGRTLSLTRPWKAAAGGFLTVLILIALGVPAFGAVSASMIDGLGSLQSDHPLSLTNYDHALHSPNLLGPLVFSTQMALITATAAAVLALLCARMLAARSLTVSAKVLDFILLAAIALPGIVFAAGYIFTYNLPVTAALNIHLYGTASLLVLAYVASALPSTTRLLAGSMSQLQESMREASRAHGSGPVWTWLSVVLPVLARPILSAWLLTFSGTILELPISQLLYPPGSPPVAVGINQALGTYDFGGGTAVEVLAVAFSLAVIGLASLIFRLATPAGWRKTGPQS</sequence>
<evidence type="ECO:0000313" key="11">
    <source>
        <dbReference type="EMBL" id="MFB9821042.1"/>
    </source>
</evidence>
<reference evidence="11 12" key="1">
    <citation type="submission" date="2024-09" db="EMBL/GenBank/DDBJ databases">
        <authorList>
            <person name="Sun Q."/>
            <person name="Mori K."/>
        </authorList>
    </citation>
    <scope>NUCLEOTIDE SEQUENCE [LARGE SCALE GENOMIC DNA]</scope>
    <source>
        <strain evidence="11 12">JCM 1334</strain>
    </source>
</reference>
<feature type="transmembrane region" description="Helical" evidence="8">
    <location>
        <begin position="232"/>
        <end position="253"/>
    </location>
</feature>
<feature type="transmembrane region" description="Helical" evidence="8">
    <location>
        <begin position="514"/>
        <end position="536"/>
    </location>
</feature>
<proteinExistence type="inferred from homology"/>
<gene>
    <name evidence="11" type="ORF">ACFFP1_16225</name>
</gene>
<dbReference type="PROSITE" id="PS50928">
    <property type="entry name" value="ABC_TM1"/>
    <property type="match status" value="2"/>
</dbReference>
<keyword evidence="6 8" id="KW-1133">Transmembrane helix</keyword>
<name>A0ABV5Y233_ARTRM</name>
<dbReference type="CDD" id="cd06261">
    <property type="entry name" value="TM_PBP2"/>
    <property type="match status" value="2"/>
</dbReference>
<keyword evidence="12" id="KW-1185">Reference proteome</keyword>
<feature type="transmembrane region" description="Helical" evidence="8">
    <location>
        <begin position="340"/>
        <end position="367"/>
    </location>
</feature>
<evidence type="ECO:0000256" key="2">
    <source>
        <dbReference type="ARBA" id="ARBA00022448"/>
    </source>
</evidence>
<feature type="transmembrane region" description="Helical" evidence="8">
    <location>
        <begin position="467"/>
        <end position="493"/>
    </location>
</feature>
<keyword evidence="7 8" id="KW-0472">Membrane</keyword>
<feature type="domain" description="ABC transmembrane type-1" evidence="10">
    <location>
        <begin position="106"/>
        <end position="310"/>
    </location>
</feature>
<comment type="caution">
    <text evidence="11">The sequence shown here is derived from an EMBL/GenBank/DDBJ whole genome shotgun (WGS) entry which is preliminary data.</text>
</comment>
<feature type="transmembrane region" description="Helical" evidence="8">
    <location>
        <begin position="55"/>
        <end position="76"/>
    </location>
</feature>
<dbReference type="Gene3D" id="1.10.3720.10">
    <property type="entry name" value="MetI-like"/>
    <property type="match status" value="2"/>
</dbReference>
<evidence type="ECO:0000256" key="5">
    <source>
        <dbReference type="ARBA" id="ARBA00022692"/>
    </source>
</evidence>
<dbReference type="Pfam" id="PF00528">
    <property type="entry name" value="BPD_transp_1"/>
    <property type="match status" value="1"/>
</dbReference>
<dbReference type="Proteomes" id="UP001589702">
    <property type="component" value="Unassembled WGS sequence"/>
</dbReference>
<dbReference type="PANTHER" id="PTHR43357:SF4">
    <property type="entry name" value="INNER MEMBRANE ABC TRANSPORTER PERMEASE PROTEIN YDCV"/>
    <property type="match status" value="1"/>
</dbReference>
<evidence type="ECO:0000256" key="8">
    <source>
        <dbReference type="RuleBase" id="RU363032"/>
    </source>
</evidence>
<feature type="domain" description="ABC transmembrane type-1" evidence="10">
    <location>
        <begin position="397"/>
        <end position="593"/>
    </location>
</feature>
<dbReference type="EMBL" id="JBHMBC010000025">
    <property type="protein sequence ID" value="MFB9821042.1"/>
    <property type="molecule type" value="Genomic_DNA"/>
</dbReference>
<feature type="region of interest" description="Disordered" evidence="9">
    <location>
        <begin position="1"/>
        <end position="21"/>
    </location>
</feature>
<dbReference type="SUPFAM" id="SSF161098">
    <property type="entry name" value="MetI-like"/>
    <property type="match status" value="2"/>
</dbReference>
<evidence type="ECO:0000256" key="1">
    <source>
        <dbReference type="ARBA" id="ARBA00004429"/>
    </source>
</evidence>
<accession>A0ABV5Y233</accession>
<feature type="transmembrane region" description="Helical" evidence="8">
    <location>
        <begin position="403"/>
        <end position="424"/>
    </location>
</feature>
<comment type="subcellular location">
    <subcellularLocation>
        <location evidence="1">Cell inner membrane</location>
        <topology evidence="1">Multi-pass membrane protein</topology>
    </subcellularLocation>
    <subcellularLocation>
        <location evidence="8">Cell membrane</location>
        <topology evidence="8">Multi-pass membrane protein</topology>
    </subcellularLocation>
</comment>
<feature type="transmembrane region" description="Helical" evidence="8">
    <location>
        <begin position="184"/>
        <end position="211"/>
    </location>
</feature>
<feature type="transmembrane region" description="Helical" evidence="8">
    <location>
        <begin position="112"/>
        <end position="132"/>
    </location>
</feature>
<comment type="similarity">
    <text evidence="8">Belongs to the binding-protein-dependent transport system permease family.</text>
</comment>
<feature type="transmembrane region" description="Helical" evidence="8">
    <location>
        <begin position="580"/>
        <end position="600"/>
    </location>
</feature>
<evidence type="ECO:0000256" key="9">
    <source>
        <dbReference type="SAM" id="MobiDB-lite"/>
    </source>
</evidence>
<dbReference type="InterPro" id="IPR035906">
    <property type="entry name" value="MetI-like_sf"/>
</dbReference>
<keyword evidence="2 8" id="KW-0813">Transport</keyword>
<feature type="transmembrane region" description="Helical" evidence="8">
    <location>
        <begin position="289"/>
        <end position="309"/>
    </location>
</feature>
<evidence type="ECO:0000256" key="6">
    <source>
        <dbReference type="ARBA" id="ARBA00022989"/>
    </source>
</evidence>
<keyword evidence="3" id="KW-1003">Cell membrane</keyword>